<dbReference type="KEGG" id="mrtj:KHC33_16205"/>
<accession>A0A8E7AXY2</accession>
<sequence length="305" mass="32521">MIKKSLLFSGYVFCLIGILLLISGFVAFGDEQVETAFYEVRSNVENASVYFNGEFVGNIEKGSVLVPAATSSRPVHHQLMIQAPGYTTYNETIVQAPKPGKNNVLRGILTLLPPQRTGTLSLAVTPPGGEVFVDGVSSGVISQSGIHVLRDISAGYRTVQIRLAGYQDWVERVYVESNLDTKIRVTLTPVTTGSVQVSSVPAGANVLINGSPVGITPVTIPELPAGQVEMRLTLPGYQDWTAVTSIIPGQTVPVFGTLVPVVVQTPEPVNTTPVETPIPEPTQSPISLFTAAGALALTSLWLKKR</sequence>
<dbReference type="Pfam" id="PF08308">
    <property type="entry name" value="PEGA"/>
    <property type="match status" value="3"/>
</dbReference>
<evidence type="ECO:0000259" key="1">
    <source>
        <dbReference type="Pfam" id="PF08308"/>
    </source>
</evidence>
<dbReference type="AlphaFoldDB" id="A0A8E7AXY2"/>
<dbReference type="GeneID" id="65567219"/>
<feature type="domain" description="PEGA" evidence="1">
    <location>
        <begin position="39"/>
        <end position="93"/>
    </location>
</feature>
<gene>
    <name evidence="2" type="ORF">KHC33_16205</name>
</gene>
<evidence type="ECO:0000313" key="2">
    <source>
        <dbReference type="EMBL" id="QVV88825.1"/>
    </source>
</evidence>
<dbReference type="EMBL" id="CP075546">
    <property type="protein sequence ID" value="QVV88825.1"/>
    <property type="molecule type" value="Genomic_DNA"/>
</dbReference>
<dbReference type="Proteomes" id="UP000680656">
    <property type="component" value="Chromosome"/>
</dbReference>
<feature type="domain" description="PEGA" evidence="1">
    <location>
        <begin position="118"/>
        <end position="189"/>
    </location>
</feature>
<organism evidence="2 3">
    <name type="scientific">Methanospirillum purgamenti</name>
    <dbReference type="NCBI Taxonomy" id="2834276"/>
    <lineage>
        <taxon>Archaea</taxon>
        <taxon>Methanobacteriati</taxon>
        <taxon>Methanobacteriota</taxon>
        <taxon>Stenosarchaea group</taxon>
        <taxon>Methanomicrobia</taxon>
        <taxon>Methanomicrobiales</taxon>
        <taxon>Methanospirillaceae</taxon>
        <taxon>Methanospirillum</taxon>
    </lineage>
</organism>
<protein>
    <submittedName>
        <fullName evidence="2">PEGA domain-containing protein</fullName>
    </submittedName>
</protein>
<proteinExistence type="predicted"/>
<dbReference type="RefSeq" id="WP_214419628.1">
    <property type="nucleotide sequence ID" value="NZ_CP075546.1"/>
</dbReference>
<name>A0A8E7AXY2_9EURY</name>
<dbReference type="PANTHER" id="PTHR36194">
    <property type="entry name" value="S-LAYER-LIKE PROTEIN"/>
    <property type="match status" value="1"/>
</dbReference>
<dbReference type="InterPro" id="IPR013229">
    <property type="entry name" value="PEGA"/>
</dbReference>
<reference evidence="2 3" key="1">
    <citation type="submission" date="2021-05" db="EMBL/GenBank/DDBJ databases">
        <title>A novel Methanospirillum isolate from a pyrite-forming mixed culture.</title>
        <authorList>
            <person name="Bunk B."/>
            <person name="Sproer C."/>
            <person name="Spring S."/>
            <person name="Pester M."/>
        </authorList>
    </citation>
    <scope>NUCLEOTIDE SEQUENCE [LARGE SCALE GENOMIC DNA]</scope>
    <source>
        <strain evidence="2 3">J.3.6.1-F.2.7.3</strain>
    </source>
</reference>
<dbReference type="PANTHER" id="PTHR36194:SF1">
    <property type="entry name" value="S-LAYER-LIKE PROTEIN"/>
    <property type="match status" value="1"/>
</dbReference>
<feature type="domain" description="PEGA" evidence="1">
    <location>
        <begin position="193"/>
        <end position="260"/>
    </location>
</feature>
<evidence type="ECO:0000313" key="3">
    <source>
        <dbReference type="Proteomes" id="UP000680656"/>
    </source>
</evidence>
<keyword evidence="3" id="KW-1185">Reference proteome</keyword>